<evidence type="ECO:0000313" key="2">
    <source>
        <dbReference type="Proteomes" id="UP001293254"/>
    </source>
</evidence>
<dbReference type="AlphaFoldDB" id="A0AAE1XY66"/>
<comment type="caution">
    <text evidence="1">The sequence shown here is derived from an EMBL/GenBank/DDBJ whole genome shotgun (WGS) entry which is preliminary data.</text>
</comment>
<accession>A0AAE1XY66</accession>
<sequence length="137" mass="14685">MASRIRMDLAMATGDVPFSYKPSLKGCDFSINAKFALVDPLTANWLNTFQWIYKSPNLVLAHGVHFGFHGLKPFPVSDIASPYVLGSLSKRPVVFRKPYLMGGLDSLVDLRRTGTSVVTMNADCIGAGVSGTGAGCS</sequence>
<dbReference type="Proteomes" id="UP001293254">
    <property type="component" value="Unassembled WGS sequence"/>
</dbReference>
<proteinExistence type="predicted"/>
<protein>
    <submittedName>
        <fullName evidence="1">Uncharacterized protein</fullName>
    </submittedName>
</protein>
<keyword evidence="2" id="KW-1185">Reference proteome</keyword>
<dbReference type="EMBL" id="JACGWO010000009">
    <property type="protein sequence ID" value="KAK4420097.1"/>
    <property type="molecule type" value="Genomic_DNA"/>
</dbReference>
<gene>
    <name evidence="1" type="ORF">Salat_2422600</name>
</gene>
<reference evidence="1" key="2">
    <citation type="journal article" date="2024" name="Plant">
        <title>Genomic evolution and insights into agronomic trait innovations of Sesamum species.</title>
        <authorList>
            <person name="Miao H."/>
            <person name="Wang L."/>
            <person name="Qu L."/>
            <person name="Liu H."/>
            <person name="Sun Y."/>
            <person name="Le M."/>
            <person name="Wang Q."/>
            <person name="Wei S."/>
            <person name="Zheng Y."/>
            <person name="Lin W."/>
            <person name="Duan Y."/>
            <person name="Cao H."/>
            <person name="Xiong S."/>
            <person name="Wang X."/>
            <person name="Wei L."/>
            <person name="Li C."/>
            <person name="Ma Q."/>
            <person name="Ju M."/>
            <person name="Zhao R."/>
            <person name="Li G."/>
            <person name="Mu C."/>
            <person name="Tian Q."/>
            <person name="Mei H."/>
            <person name="Zhang T."/>
            <person name="Gao T."/>
            <person name="Zhang H."/>
        </authorList>
    </citation>
    <scope>NUCLEOTIDE SEQUENCE</scope>
    <source>
        <strain evidence="1">3651</strain>
    </source>
</reference>
<reference evidence="1" key="1">
    <citation type="submission" date="2020-06" db="EMBL/GenBank/DDBJ databases">
        <authorList>
            <person name="Li T."/>
            <person name="Hu X."/>
            <person name="Zhang T."/>
            <person name="Song X."/>
            <person name="Zhang H."/>
            <person name="Dai N."/>
            <person name="Sheng W."/>
            <person name="Hou X."/>
            <person name="Wei L."/>
        </authorList>
    </citation>
    <scope>NUCLEOTIDE SEQUENCE</scope>
    <source>
        <strain evidence="1">3651</strain>
        <tissue evidence="1">Leaf</tissue>
    </source>
</reference>
<evidence type="ECO:0000313" key="1">
    <source>
        <dbReference type="EMBL" id="KAK4420097.1"/>
    </source>
</evidence>
<organism evidence="1 2">
    <name type="scientific">Sesamum alatum</name>
    <dbReference type="NCBI Taxonomy" id="300844"/>
    <lineage>
        <taxon>Eukaryota</taxon>
        <taxon>Viridiplantae</taxon>
        <taxon>Streptophyta</taxon>
        <taxon>Embryophyta</taxon>
        <taxon>Tracheophyta</taxon>
        <taxon>Spermatophyta</taxon>
        <taxon>Magnoliopsida</taxon>
        <taxon>eudicotyledons</taxon>
        <taxon>Gunneridae</taxon>
        <taxon>Pentapetalae</taxon>
        <taxon>asterids</taxon>
        <taxon>lamiids</taxon>
        <taxon>Lamiales</taxon>
        <taxon>Pedaliaceae</taxon>
        <taxon>Sesamum</taxon>
    </lineage>
</organism>
<name>A0AAE1XY66_9LAMI</name>